<dbReference type="PANTHER" id="PTHR10648">
    <property type="entry name" value="SERINE/THREONINE-PROTEIN PHOSPHATASE PP2A 65 KDA REGULATORY SUBUNIT"/>
    <property type="match status" value="1"/>
</dbReference>
<organism evidence="5 6">
    <name type="scientific">Rattus norvegicus</name>
    <name type="common">Rat</name>
    <dbReference type="NCBI Taxonomy" id="10116"/>
    <lineage>
        <taxon>Eukaryota</taxon>
        <taxon>Metazoa</taxon>
        <taxon>Chordata</taxon>
        <taxon>Craniata</taxon>
        <taxon>Vertebrata</taxon>
        <taxon>Euteleostomi</taxon>
        <taxon>Mammalia</taxon>
        <taxon>Eutheria</taxon>
        <taxon>Euarchontoglires</taxon>
        <taxon>Glires</taxon>
        <taxon>Rodentia</taxon>
        <taxon>Myomorpha</taxon>
        <taxon>Muroidea</taxon>
        <taxon>Muridae</taxon>
        <taxon>Murinae</taxon>
        <taxon>Rattus</taxon>
    </lineage>
</organism>
<dbReference type="Pfam" id="PF22646">
    <property type="entry name" value="PPP2R1A-like_HEAT"/>
    <property type="match status" value="1"/>
</dbReference>
<dbReference type="InterPro" id="IPR011989">
    <property type="entry name" value="ARM-like"/>
</dbReference>
<dbReference type="PANTHER" id="PTHR10648:SF2">
    <property type="entry name" value="SERINE_THREONINE-PROTEIN PHOSPHATASE 2A 65 KDA REGULATORY SUBUNIT A ALPHA ISOFORM"/>
    <property type="match status" value="1"/>
</dbReference>
<evidence type="ECO:0000313" key="6">
    <source>
        <dbReference type="Proteomes" id="UP000234681"/>
    </source>
</evidence>
<feature type="domain" description="Phosphatase PP2A regulatory subunit A/Splicing factor 3B subunit 1-like HEAT repeat" evidence="4">
    <location>
        <begin position="15"/>
        <end position="76"/>
    </location>
</feature>
<feature type="repeat" description="HEAT" evidence="3">
    <location>
        <begin position="22"/>
        <end position="59"/>
    </location>
</feature>
<gene>
    <name evidence="5" type="ORF">rCG_52103</name>
</gene>
<name>A6K6K9_RAT</name>
<sequence>MVAGKFTGLQKAVGPKITKTDLVPAFQNLVKDCEAEVRAVVSCKVKVFCENLSADCQENVAMTQILPCIKELISDATHMSSQHWALVLSPILGKDTTIKHLLRLFLAQLKDRVLRCL</sequence>
<dbReference type="Gene3D" id="1.25.10.10">
    <property type="entry name" value="Leucine-rich Repeat Variant"/>
    <property type="match status" value="1"/>
</dbReference>
<dbReference type="EMBL" id="CH474023">
    <property type="protein sequence ID" value="EDL85373.1"/>
    <property type="molecule type" value="Genomic_DNA"/>
</dbReference>
<evidence type="ECO:0000256" key="2">
    <source>
        <dbReference type="ARBA" id="ARBA00038332"/>
    </source>
</evidence>
<dbReference type="InterPro" id="IPR051023">
    <property type="entry name" value="PP2A_Regulatory_Subunit_A"/>
</dbReference>
<evidence type="ECO:0000313" key="5">
    <source>
        <dbReference type="EMBL" id="EDL85373.1"/>
    </source>
</evidence>
<protein>
    <submittedName>
        <fullName evidence="5">RCG52103</fullName>
    </submittedName>
</protein>
<reference evidence="5 6" key="1">
    <citation type="submission" date="2005-07" db="EMBL/GenBank/DDBJ databases">
        <authorList>
            <person name="Mural R.J."/>
            <person name="Li P.W."/>
            <person name="Adams M.D."/>
            <person name="Amanatides P.G."/>
            <person name="Baden-Tillson H."/>
            <person name="Barnstead M."/>
            <person name="Chin S.H."/>
            <person name="Dew I."/>
            <person name="Evans C.A."/>
            <person name="Ferriera S."/>
            <person name="Flanigan M."/>
            <person name="Fosler C."/>
            <person name="Glodek A."/>
            <person name="Gu Z."/>
            <person name="Holt R.A."/>
            <person name="Jennings D."/>
            <person name="Kraft C.L."/>
            <person name="Lu F."/>
            <person name="Nguyen T."/>
            <person name="Nusskern D.R."/>
            <person name="Pfannkoch C.M."/>
            <person name="Sitter C."/>
            <person name="Sutton G.G."/>
            <person name="Venter J.C."/>
            <person name="Wang Z."/>
            <person name="Woodage T."/>
            <person name="Zheng X.H."/>
            <person name="Zhong F."/>
        </authorList>
    </citation>
    <scope>NUCLEOTIDE SEQUENCE [LARGE SCALE GENOMIC DNA]</scope>
    <source>
        <strain>BN</strain>
        <strain evidence="6">Sprague-Dawley</strain>
    </source>
</reference>
<dbReference type="InterPro" id="IPR021133">
    <property type="entry name" value="HEAT_type_2"/>
</dbReference>
<comment type="similarity">
    <text evidence="2">Belongs to the phosphatase 2A regulatory subunit A family.</text>
</comment>
<dbReference type="PROSITE" id="PS50077">
    <property type="entry name" value="HEAT_REPEAT"/>
    <property type="match status" value="1"/>
</dbReference>
<dbReference type="Proteomes" id="UP000234681">
    <property type="component" value="Chromosome 15"/>
</dbReference>
<dbReference type="AlphaFoldDB" id="A6K6K9"/>
<evidence type="ECO:0000256" key="1">
    <source>
        <dbReference type="ARBA" id="ARBA00022737"/>
    </source>
</evidence>
<dbReference type="InterPro" id="IPR054573">
    <property type="entry name" value="PP2A/SF3B1-like_HEAT"/>
</dbReference>
<proteinExistence type="inferred from homology"/>
<accession>A6K6K9</accession>
<evidence type="ECO:0000259" key="4">
    <source>
        <dbReference type="Pfam" id="PF22646"/>
    </source>
</evidence>
<dbReference type="InterPro" id="IPR016024">
    <property type="entry name" value="ARM-type_fold"/>
</dbReference>
<evidence type="ECO:0000256" key="3">
    <source>
        <dbReference type="PROSITE-ProRule" id="PRU00103"/>
    </source>
</evidence>
<dbReference type="SUPFAM" id="SSF48371">
    <property type="entry name" value="ARM repeat"/>
    <property type="match status" value="1"/>
</dbReference>
<keyword evidence="1" id="KW-0677">Repeat</keyword>